<evidence type="ECO:0000313" key="1">
    <source>
        <dbReference type="EMBL" id="KRY80414.1"/>
    </source>
</evidence>
<accession>A0A0V1F3E3</accession>
<dbReference type="EMBL" id="JYDT01000528">
    <property type="protein sequence ID" value="KRY80414.1"/>
    <property type="molecule type" value="Genomic_DNA"/>
</dbReference>
<name>A0A0V1F3E3_TRIPS</name>
<evidence type="ECO:0000313" key="2">
    <source>
        <dbReference type="Proteomes" id="UP000054995"/>
    </source>
</evidence>
<dbReference type="Proteomes" id="UP000054995">
    <property type="component" value="Unassembled WGS sequence"/>
</dbReference>
<dbReference type="AlphaFoldDB" id="A0A0V1F3E3"/>
<keyword evidence="2" id="KW-1185">Reference proteome</keyword>
<protein>
    <submittedName>
        <fullName evidence="1">Uncharacterized protein</fullName>
    </submittedName>
</protein>
<proteinExistence type="predicted"/>
<organism evidence="1 2">
    <name type="scientific">Trichinella pseudospiralis</name>
    <name type="common">Parasitic roundworm</name>
    <dbReference type="NCBI Taxonomy" id="6337"/>
    <lineage>
        <taxon>Eukaryota</taxon>
        <taxon>Metazoa</taxon>
        <taxon>Ecdysozoa</taxon>
        <taxon>Nematoda</taxon>
        <taxon>Enoplea</taxon>
        <taxon>Dorylaimia</taxon>
        <taxon>Trichinellida</taxon>
        <taxon>Trichinellidae</taxon>
        <taxon>Trichinella</taxon>
    </lineage>
</organism>
<comment type="caution">
    <text evidence="1">The sequence shown here is derived from an EMBL/GenBank/DDBJ whole genome shotgun (WGS) entry which is preliminary data.</text>
</comment>
<sequence>MAMSCFRASGFLDCYHLCEFPRVAFGNCVIYTNHDQTI</sequence>
<reference evidence="1 2" key="1">
    <citation type="submission" date="2015-01" db="EMBL/GenBank/DDBJ databases">
        <title>Evolution of Trichinella species and genotypes.</title>
        <authorList>
            <person name="Korhonen P.K."/>
            <person name="Edoardo P."/>
            <person name="Giuseppe L.R."/>
            <person name="Gasser R.B."/>
        </authorList>
    </citation>
    <scope>NUCLEOTIDE SEQUENCE [LARGE SCALE GENOMIC DNA]</scope>
    <source>
        <strain evidence="1">ISS470</strain>
    </source>
</reference>
<gene>
    <name evidence="1" type="ORF">T4D_10541</name>
</gene>